<evidence type="ECO:0000259" key="5">
    <source>
        <dbReference type="Pfam" id="PF13677"/>
    </source>
</evidence>
<sequence>MGAQSNAAPVIIKRKKVVGGGGHHGGAWKVAYADFVTAMMAFFLLMWLLNATTEQQRKGISDYFSPTVPISRTSGGGEGAFGGESVFSQDVLAQNGTGASQRLATSSQQARGEMGQVEGGNLSAEQEAEVQAFSTIEAMLTGRSGESMVSDDLLRHIVTRVTDEGLVIEIFDLPGALLFEAEQTSPTRLLQDLSVLLASAANLVINDAALAGYARAQPITLVRNPVWDLSTARANQFRRMLEEAGLAATRMRRITGHADRSPNVTDPMDLRNNRLQLILLRSRDGEN</sequence>
<keyword evidence="6" id="KW-0282">Flagellum</keyword>
<dbReference type="AlphaFoldDB" id="A0A0A0HRQ6"/>
<keyword evidence="6" id="KW-0969">Cilium</keyword>
<dbReference type="InterPro" id="IPR036737">
    <property type="entry name" value="OmpA-like_sf"/>
</dbReference>
<dbReference type="Proteomes" id="UP000030021">
    <property type="component" value="Unassembled WGS sequence"/>
</dbReference>
<evidence type="ECO:0000256" key="1">
    <source>
        <dbReference type="ARBA" id="ARBA00004370"/>
    </source>
</evidence>
<keyword evidence="6" id="KW-0966">Cell projection</keyword>
<accession>A0A0A0HRQ6</accession>
<dbReference type="HOGENOM" id="CLU_016890_3_1_5"/>
<dbReference type="EMBL" id="AONH01000001">
    <property type="protein sequence ID" value="KGM89945.1"/>
    <property type="molecule type" value="Genomic_DNA"/>
</dbReference>
<evidence type="ECO:0000256" key="3">
    <source>
        <dbReference type="ARBA" id="ARBA00023136"/>
    </source>
</evidence>
<proteinExistence type="predicted"/>
<dbReference type="OrthoDB" id="7170686at2"/>
<dbReference type="Pfam" id="PF13677">
    <property type="entry name" value="MotB_plug"/>
    <property type="match status" value="1"/>
</dbReference>
<dbReference type="InterPro" id="IPR025713">
    <property type="entry name" value="MotB-like_N_dom"/>
</dbReference>
<evidence type="ECO:0000256" key="4">
    <source>
        <dbReference type="SAM" id="Phobius"/>
    </source>
</evidence>
<evidence type="ECO:0000313" key="7">
    <source>
        <dbReference type="Proteomes" id="UP000030021"/>
    </source>
</evidence>
<feature type="domain" description="Motility protein B-like N-terminal" evidence="5">
    <location>
        <begin position="14"/>
        <end position="66"/>
    </location>
</feature>
<dbReference type="InterPro" id="IPR050330">
    <property type="entry name" value="Bact_OuterMem_StrucFunc"/>
</dbReference>
<dbReference type="eggNOG" id="COG1360">
    <property type="taxonomic scope" value="Bacteria"/>
</dbReference>
<dbReference type="Gene3D" id="3.30.1330.60">
    <property type="entry name" value="OmpA-like domain"/>
    <property type="match status" value="1"/>
</dbReference>
<dbReference type="PATRIC" id="fig|1288298.3.peg.543"/>
<comment type="subcellular location">
    <subcellularLocation>
        <location evidence="1">Membrane</location>
    </subcellularLocation>
</comment>
<protein>
    <submittedName>
        <fullName evidence="6">Flagellar motor protein</fullName>
    </submittedName>
</protein>
<dbReference type="PANTHER" id="PTHR30329:SF21">
    <property type="entry name" value="LIPOPROTEIN YIAD-RELATED"/>
    <property type="match status" value="1"/>
</dbReference>
<reference evidence="6 7" key="1">
    <citation type="submission" date="2013-01" db="EMBL/GenBank/DDBJ databases">
        <authorList>
            <person name="Fiebig A."/>
            <person name="Goeker M."/>
            <person name="Klenk H.-P.P."/>
        </authorList>
    </citation>
    <scope>NUCLEOTIDE SEQUENCE [LARGE SCALE GENOMIC DNA]</scope>
    <source>
        <strain evidence="6 7">DSM 17069</strain>
    </source>
</reference>
<dbReference type="PANTHER" id="PTHR30329">
    <property type="entry name" value="STATOR ELEMENT OF FLAGELLAR MOTOR COMPLEX"/>
    <property type="match status" value="1"/>
</dbReference>
<keyword evidence="2 4" id="KW-0812">Transmembrane</keyword>
<dbReference type="GO" id="GO:0016020">
    <property type="term" value="C:membrane"/>
    <property type="evidence" value="ECO:0007669"/>
    <property type="project" value="UniProtKB-SubCell"/>
</dbReference>
<keyword evidence="4" id="KW-1133">Transmembrane helix</keyword>
<feature type="transmembrane region" description="Helical" evidence="4">
    <location>
        <begin position="30"/>
        <end position="49"/>
    </location>
</feature>
<dbReference type="STRING" id="215743.ROSMUCSMR3_01733"/>
<dbReference type="RefSeq" id="WP_037276718.1">
    <property type="nucleotide sequence ID" value="NZ_KN293991.1"/>
</dbReference>
<organism evidence="6 7">
    <name type="scientific">Roseovarius mucosus DSM 17069</name>
    <dbReference type="NCBI Taxonomy" id="1288298"/>
    <lineage>
        <taxon>Bacteria</taxon>
        <taxon>Pseudomonadati</taxon>
        <taxon>Pseudomonadota</taxon>
        <taxon>Alphaproteobacteria</taxon>
        <taxon>Rhodobacterales</taxon>
        <taxon>Roseobacteraceae</taxon>
        <taxon>Roseovarius</taxon>
    </lineage>
</organism>
<name>A0A0A0HRQ6_9RHOB</name>
<comment type="caution">
    <text evidence="6">The sequence shown here is derived from an EMBL/GenBank/DDBJ whole genome shotgun (WGS) entry which is preliminary data.</text>
</comment>
<keyword evidence="3 4" id="KW-0472">Membrane</keyword>
<evidence type="ECO:0000313" key="6">
    <source>
        <dbReference type="EMBL" id="KGM89945.1"/>
    </source>
</evidence>
<evidence type="ECO:0000256" key="2">
    <source>
        <dbReference type="ARBA" id="ARBA00022692"/>
    </source>
</evidence>
<gene>
    <name evidence="6" type="ORF">rosmuc_00543</name>
</gene>
<dbReference type="SUPFAM" id="SSF103088">
    <property type="entry name" value="OmpA-like"/>
    <property type="match status" value="1"/>
</dbReference>